<protein>
    <submittedName>
        <fullName evidence="5">Uncharacterized protein</fullName>
    </submittedName>
</protein>
<sequence>MSCKTVFIVYVLALIQAISARFIDAYNGLAGTDLLSLRASCDPFASALLSEAWTTPYDIGPYDDSTWAAPYGFGPFTEAWGTNRFSLDAATLAASNGIKFAVTSYSPITPFGVSIFSENVYEGPLAITGAVPFLGAVTLEGALPTIGGGAVNYGCGDGDVSIISEDLAEFNVYDGPFIGDLYGYDDLVGPYGYGYNGIIGPNCGRFGPYGYNGLYY</sequence>
<accession>A0AAU9TAC2</accession>
<dbReference type="EMBL" id="CAKOGL010000002">
    <property type="protein sequence ID" value="CAH2084031.1"/>
    <property type="molecule type" value="Genomic_DNA"/>
</dbReference>
<dbReference type="Proteomes" id="UP001153954">
    <property type="component" value="Unassembled WGS sequence"/>
</dbReference>
<evidence type="ECO:0000256" key="2">
    <source>
        <dbReference type="ARBA" id="ARBA00022737"/>
    </source>
</evidence>
<gene>
    <name evidence="5" type="ORF">EEDITHA_LOCUS643</name>
</gene>
<dbReference type="GO" id="GO:0005213">
    <property type="term" value="F:structural constituent of egg chorion"/>
    <property type="evidence" value="ECO:0007669"/>
    <property type="project" value="InterPro"/>
</dbReference>
<dbReference type="InterPro" id="IPR002635">
    <property type="entry name" value="Chorion"/>
</dbReference>
<name>A0AAU9TAC2_EUPED</name>
<dbReference type="GO" id="GO:0007304">
    <property type="term" value="P:chorion-containing eggshell formation"/>
    <property type="evidence" value="ECO:0007669"/>
    <property type="project" value="InterPro"/>
</dbReference>
<feature type="chain" id="PRO_5043605854" evidence="4">
    <location>
        <begin position="21"/>
        <end position="216"/>
    </location>
</feature>
<feature type="signal peptide" evidence="4">
    <location>
        <begin position="1"/>
        <end position="20"/>
    </location>
</feature>
<proteinExistence type="inferred from homology"/>
<evidence type="ECO:0000256" key="3">
    <source>
        <dbReference type="RuleBase" id="RU004378"/>
    </source>
</evidence>
<comment type="similarity">
    <text evidence="1 3">Belongs to the chorion protein family.</text>
</comment>
<reference evidence="5" key="1">
    <citation type="submission" date="2022-03" db="EMBL/GenBank/DDBJ databases">
        <authorList>
            <person name="Tunstrom K."/>
        </authorList>
    </citation>
    <scope>NUCLEOTIDE SEQUENCE</scope>
</reference>
<keyword evidence="4" id="KW-0732">Signal</keyword>
<keyword evidence="2" id="KW-0677">Repeat</keyword>
<dbReference type="GO" id="GO:0042600">
    <property type="term" value="C:egg chorion"/>
    <property type="evidence" value="ECO:0007669"/>
    <property type="project" value="InterPro"/>
</dbReference>
<dbReference type="Pfam" id="PF01723">
    <property type="entry name" value="Chorion_1"/>
    <property type="match status" value="1"/>
</dbReference>
<keyword evidence="6" id="KW-1185">Reference proteome</keyword>
<comment type="caution">
    <text evidence="5">The sequence shown here is derived from an EMBL/GenBank/DDBJ whole genome shotgun (WGS) entry which is preliminary data.</text>
</comment>
<dbReference type="AlphaFoldDB" id="A0AAU9TAC2"/>
<evidence type="ECO:0000256" key="1">
    <source>
        <dbReference type="ARBA" id="ARBA00005906"/>
    </source>
</evidence>
<organism evidence="5 6">
    <name type="scientific">Euphydryas editha</name>
    <name type="common">Edith's checkerspot</name>
    <dbReference type="NCBI Taxonomy" id="104508"/>
    <lineage>
        <taxon>Eukaryota</taxon>
        <taxon>Metazoa</taxon>
        <taxon>Ecdysozoa</taxon>
        <taxon>Arthropoda</taxon>
        <taxon>Hexapoda</taxon>
        <taxon>Insecta</taxon>
        <taxon>Pterygota</taxon>
        <taxon>Neoptera</taxon>
        <taxon>Endopterygota</taxon>
        <taxon>Lepidoptera</taxon>
        <taxon>Glossata</taxon>
        <taxon>Ditrysia</taxon>
        <taxon>Papilionoidea</taxon>
        <taxon>Nymphalidae</taxon>
        <taxon>Nymphalinae</taxon>
        <taxon>Euphydryas</taxon>
    </lineage>
</organism>
<evidence type="ECO:0000256" key="4">
    <source>
        <dbReference type="SAM" id="SignalP"/>
    </source>
</evidence>
<evidence type="ECO:0000313" key="6">
    <source>
        <dbReference type="Proteomes" id="UP001153954"/>
    </source>
</evidence>
<evidence type="ECO:0000313" key="5">
    <source>
        <dbReference type="EMBL" id="CAH2084031.1"/>
    </source>
</evidence>